<dbReference type="InterPro" id="IPR004518">
    <property type="entry name" value="MazG-like_dom"/>
</dbReference>
<organism evidence="3 4">
    <name type="scientific">Actinomadura rubrobrunea</name>
    <dbReference type="NCBI Taxonomy" id="115335"/>
    <lineage>
        <taxon>Bacteria</taxon>
        <taxon>Bacillati</taxon>
        <taxon>Actinomycetota</taxon>
        <taxon>Actinomycetes</taxon>
        <taxon>Streptosporangiales</taxon>
        <taxon>Thermomonosporaceae</taxon>
        <taxon>Actinomadura</taxon>
    </lineage>
</organism>
<gene>
    <name evidence="3" type="ORF">Arub01_16470</name>
</gene>
<dbReference type="CDD" id="cd11537">
    <property type="entry name" value="NTP-PPase_RS21-C6_like"/>
    <property type="match status" value="1"/>
</dbReference>
<comment type="caution">
    <text evidence="3">The sequence shown here is derived from an EMBL/GenBank/DDBJ whole genome shotgun (WGS) entry which is preliminary data.</text>
</comment>
<evidence type="ECO:0000313" key="3">
    <source>
        <dbReference type="EMBL" id="GLW63403.1"/>
    </source>
</evidence>
<evidence type="ECO:0000313" key="4">
    <source>
        <dbReference type="Proteomes" id="UP001165124"/>
    </source>
</evidence>
<dbReference type="InterPro" id="IPR025984">
    <property type="entry name" value="DCTPP"/>
</dbReference>
<dbReference type="PANTHER" id="PTHR46523">
    <property type="entry name" value="DCTP PYROPHOSPHATASE 1"/>
    <property type="match status" value="1"/>
</dbReference>
<feature type="domain" description="NTP pyrophosphohydrolase MazG-like" evidence="2">
    <location>
        <begin position="25"/>
        <end position="101"/>
    </location>
</feature>
<feature type="region of interest" description="Disordered" evidence="1">
    <location>
        <begin position="98"/>
        <end position="120"/>
    </location>
</feature>
<reference evidence="3" key="1">
    <citation type="submission" date="2023-02" db="EMBL/GenBank/DDBJ databases">
        <title>Actinomadura rubrobrunea NBRC 14622.</title>
        <authorList>
            <person name="Ichikawa N."/>
            <person name="Sato H."/>
            <person name="Tonouchi N."/>
        </authorList>
    </citation>
    <scope>NUCLEOTIDE SEQUENCE</scope>
    <source>
        <strain evidence="3">NBRC 14622</strain>
    </source>
</reference>
<dbReference type="Proteomes" id="UP001165124">
    <property type="component" value="Unassembled WGS sequence"/>
</dbReference>
<sequence>MREIVDLAERLRGFAAERDWEQFHTPKNLAMALSGEVGELVAEFQWLTPEESKTIMNDAEAAARVRAELGDVFIYLTRLADVLGVDLAGAAHAKLDESERRYDPATYRGSARKAPPLDRS</sequence>
<dbReference type="AlphaFoldDB" id="A0A9W6PUS9"/>
<dbReference type="Gene3D" id="1.10.287.1080">
    <property type="entry name" value="MazG-like"/>
    <property type="match status" value="1"/>
</dbReference>
<proteinExistence type="predicted"/>
<dbReference type="SUPFAM" id="SSF101386">
    <property type="entry name" value="all-alpha NTP pyrophosphatases"/>
    <property type="match status" value="1"/>
</dbReference>
<dbReference type="PANTHER" id="PTHR46523:SF1">
    <property type="entry name" value="DCTP PYROPHOSPHATASE 1"/>
    <property type="match status" value="1"/>
</dbReference>
<accession>A0A9W6PUS9</accession>
<dbReference type="Pfam" id="PF03819">
    <property type="entry name" value="MazG"/>
    <property type="match status" value="1"/>
</dbReference>
<dbReference type="GO" id="GO:0009143">
    <property type="term" value="P:nucleoside triphosphate catabolic process"/>
    <property type="evidence" value="ECO:0007669"/>
    <property type="project" value="InterPro"/>
</dbReference>
<dbReference type="InterPro" id="IPR052555">
    <property type="entry name" value="dCTP_Pyrophosphatase"/>
</dbReference>
<dbReference type="EMBL" id="BSRZ01000002">
    <property type="protein sequence ID" value="GLW63403.1"/>
    <property type="molecule type" value="Genomic_DNA"/>
</dbReference>
<dbReference type="PIRSF" id="PIRSF029826">
    <property type="entry name" value="UCP029826_pph"/>
    <property type="match status" value="1"/>
</dbReference>
<dbReference type="GO" id="GO:0047429">
    <property type="term" value="F:nucleoside triphosphate diphosphatase activity"/>
    <property type="evidence" value="ECO:0007669"/>
    <property type="project" value="InterPro"/>
</dbReference>
<evidence type="ECO:0000259" key="2">
    <source>
        <dbReference type="Pfam" id="PF03819"/>
    </source>
</evidence>
<dbReference type="RefSeq" id="WP_067911044.1">
    <property type="nucleotide sequence ID" value="NZ_BSRZ01000002.1"/>
</dbReference>
<evidence type="ECO:0000256" key="1">
    <source>
        <dbReference type="SAM" id="MobiDB-lite"/>
    </source>
</evidence>
<name>A0A9W6PUS9_9ACTN</name>
<keyword evidence="4" id="KW-1185">Reference proteome</keyword>
<protein>
    <submittedName>
        <fullName evidence="3">Nucleotide pyrophosphohydrolase</fullName>
    </submittedName>
</protein>